<dbReference type="AlphaFoldDB" id="A0A0S2IC84"/>
<keyword evidence="2" id="KW-0150">Chloroplast</keyword>
<dbReference type="Pfam" id="PF08388">
    <property type="entry name" value="GIIM"/>
    <property type="match status" value="1"/>
</dbReference>
<organism evidence="2">
    <name type="scientific">Microglena monadina</name>
    <dbReference type="NCBI Taxonomy" id="47904"/>
    <lineage>
        <taxon>Eukaryota</taxon>
        <taxon>Viridiplantae</taxon>
        <taxon>Chlorophyta</taxon>
        <taxon>core chlorophytes</taxon>
        <taxon>Chlorophyceae</taxon>
        <taxon>CS clade</taxon>
        <taxon>Chlamydomonadales</taxon>
        <taxon>Chlamydomonadaceae</taxon>
        <taxon>Microglena</taxon>
    </lineage>
</organism>
<dbReference type="NCBIfam" id="TIGR04416">
    <property type="entry name" value="group_II_RT_mat"/>
    <property type="match status" value="1"/>
</dbReference>
<protein>
    <recommendedName>
        <fullName evidence="1">Reverse transcriptase domain-containing protein</fullName>
    </recommendedName>
</protein>
<dbReference type="InterPro" id="IPR025960">
    <property type="entry name" value="RVT_N"/>
</dbReference>
<reference evidence="2" key="1">
    <citation type="journal article" date="2015" name="BMC Evol. Biol.">
        <title>Chloroplast phylogenomic analysis of chlorophyte green algae identifies a novel lineage sister to the Sphaeropleales (Chlorophyceae).</title>
        <authorList>
            <person name="Lemieux C."/>
            <person name="Vincent A.T."/>
            <person name="Labarre A."/>
            <person name="Otis C."/>
            <person name="Turmel M."/>
        </authorList>
    </citation>
    <scope>NUCLEOTIDE SEQUENCE</scope>
</reference>
<sequence>MNKSTKKLRFVIHDPNVRLEWNKISWKGVESFVHQCQTHIYTASRNGDIKKVRKLQNVLMKSYKAKLLAVRQVTQDNQGKKTAGVDGIKSLNPRQRWVLAKRLKLGLGSSPIRRVWIPKPGKTEKRPPCYLSIPTIQDRALQALVKLALEPEWEAKFEPNSYGFRPGRSAHDAMRTILNSTQKKAKYVIDADIAKWFDRINHEALLNKLNLKGKFRQQIKSWLKAGIFDEGNYSKSEEGTPQGGIISPLLANIALHGLETRLKDFVSTQRLFDAGGHQITSSRRATTLCVVSYADDFVVMHDRLDILLQCKQIIIDFLQEIGLELSTAKTRVTHTLELSPSEKIQFGVEKPGFKFLGFEIRQFYTKHHSAWVMNKPIGYHTVIVPSNDKLNAHSRRLTQLIRKAGALPQHTLIDRLNPIIRGWRNYFGISHALQFGKLQKLDHLLFLKLKSWAKSKKNRSIRSFWKRVGNNNWVFGSKGSNKNLELYSSHKLSLNDYVKVKEDASPYNGDDIYWAAQLRSFYPLAFGFP</sequence>
<name>A0A0S2IC84_9CHLO</name>
<evidence type="ECO:0000313" key="2">
    <source>
        <dbReference type="EMBL" id="ALO20943.1"/>
    </source>
</evidence>
<dbReference type="InterPro" id="IPR030931">
    <property type="entry name" value="Group_II_RT_mat"/>
</dbReference>
<dbReference type="PANTHER" id="PTHR34047:SF10">
    <property type="entry name" value="GROUP II INTRON-ASSOCIATED OPEN READING FRAME"/>
    <property type="match status" value="1"/>
</dbReference>
<dbReference type="InterPro" id="IPR000477">
    <property type="entry name" value="RT_dom"/>
</dbReference>
<dbReference type="SUPFAM" id="SSF56672">
    <property type="entry name" value="DNA/RNA polymerases"/>
    <property type="match status" value="1"/>
</dbReference>
<dbReference type="PANTHER" id="PTHR34047">
    <property type="entry name" value="NUCLEAR INTRON MATURASE 1, MITOCHONDRIAL-RELATED"/>
    <property type="match status" value="1"/>
</dbReference>
<proteinExistence type="predicted"/>
<dbReference type="InterPro" id="IPR013597">
    <property type="entry name" value="Mat_intron_G2"/>
</dbReference>
<dbReference type="Pfam" id="PF13655">
    <property type="entry name" value="RVT_N"/>
    <property type="match status" value="1"/>
</dbReference>
<dbReference type="InterPro" id="IPR051083">
    <property type="entry name" value="GrpII_Intron_Splice-Mob/Def"/>
</dbReference>
<evidence type="ECO:0000259" key="1">
    <source>
        <dbReference type="PROSITE" id="PS50878"/>
    </source>
</evidence>
<dbReference type="EMBL" id="KT624741">
    <property type="protein sequence ID" value="ALO20943.1"/>
    <property type="molecule type" value="Genomic_DNA"/>
</dbReference>
<keyword evidence="2" id="KW-0934">Plastid</keyword>
<accession>A0A0S2IC84</accession>
<dbReference type="InterPro" id="IPR043502">
    <property type="entry name" value="DNA/RNA_pol_sf"/>
</dbReference>
<dbReference type="CDD" id="cd01651">
    <property type="entry name" value="RT_G2_intron"/>
    <property type="match status" value="1"/>
</dbReference>
<dbReference type="PROSITE" id="PS50878">
    <property type="entry name" value="RT_POL"/>
    <property type="match status" value="1"/>
</dbReference>
<geneLocation type="chloroplast" evidence="2"/>
<dbReference type="Pfam" id="PF00078">
    <property type="entry name" value="RVT_1"/>
    <property type="match status" value="1"/>
</dbReference>
<gene>
    <name evidence="2" type="primary">orf529</name>
</gene>
<feature type="domain" description="Reverse transcriptase" evidence="1">
    <location>
        <begin position="1"/>
        <end position="360"/>
    </location>
</feature>